<feature type="transmembrane region" description="Helical" evidence="9">
    <location>
        <begin position="219"/>
        <end position="247"/>
    </location>
</feature>
<dbReference type="Proteomes" id="UP000321548">
    <property type="component" value="Unassembled WGS sequence"/>
</dbReference>
<evidence type="ECO:0000313" key="11">
    <source>
        <dbReference type="Proteomes" id="UP000321548"/>
    </source>
</evidence>
<keyword evidence="3" id="KW-1003">Cell membrane</keyword>
<name>A0A5C8P529_9BURK</name>
<evidence type="ECO:0000256" key="7">
    <source>
        <dbReference type="ARBA" id="ARBA00023136"/>
    </source>
</evidence>
<gene>
    <name evidence="10" type="ORF">FHP08_02765</name>
</gene>
<dbReference type="CDD" id="cd06582">
    <property type="entry name" value="TM_PBP1_LivH_like"/>
    <property type="match status" value="1"/>
</dbReference>
<protein>
    <submittedName>
        <fullName evidence="10">Branched-chain amino acid ABC transporter permease</fullName>
    </submittedName>
</protein>
<keyword evidence="4 9" id="KW-0812">Transmembrane</keyword>
<keyword evidence="2" id="KW-0813">Transport</keyword>
<keyword evidence="5" id="KW-0029">Amino-acid transport</keyword>
<dbReference type="GO" id="GO:0005886">
    <property type="term" value="C:plasma membrane"/>
    <property type="evidence" value="ECO:0007669"/>
    <property type="project" value="UniProtKB-SubCell"/>
</dbReference>
<dbReference type="RefSeq" id="WP_147702760.1">
    <property type="nucleotide sequence ID" value="NZ_VDUY01000001.1"/>
</dbReference>
<evidence type="ECO:0000256" key="4">
    <source>
        <dbReference type="ARBA" id="ARBA00022692"/>
    </source>
</evidence>
<dbReference type="GO" id="GO:0006865">
    <property type="term" value="P:amino acid transport"/>
    <property type="evidence" value="ECO:0007669"/>
    <property type="project" value="UniProtKB-KW"/>
</dbReference>
<comment type="caution">
    <text evidence="10">The sequence shown here is derived from an EMBL/GenBank/DDBJ whole genome shotgun (WGS) entry which is preliminary data.</text>
</comment>
<evidence type="ECO:0000256" key="6">
    <source>
        <dbReference type="ARBA" id="ARBA00022989"/>
    </source>
</evidence>
<evidence type="ECO:0000256" key="8">
    <source>
        <dbReference type="ARBA" id="ARBA00037998"/>
    </source>
</evidence>
<feature type="transmembrane region" description="Helical" evidence="9">
    <location>
        <begin position="61"/>
        <end position="78"/>
    </location>
</feature>
<keyword evidence="11" id="KW-1185">Reference proteome</keyword>
<evidence type="ECO:0000256" key="1">
    <source>
        <dbReference type="ARBA" id="ARBA00004651"/>
    </source>
</evidence>
<dbReference type="InterPro" id="IPR052157">
    <property type="entry name" value="BCAA_transport_permease"/>
</dbReference>
<evidence type="ECO:0000256" key="9">
    <source>
        <dbReference type="SAM" id="Phobius"/>
    </source>
</evidence>
<dbReference type="InterPro" id="IPR001851">
    <property type="entry name" value="ABC_transp_permease"/>
</dbReference>
<feature type="transmembrane region" description="Helical" evidence="9">
    <location>
        <begin position="186"/>
        <end position="207"/>
    </location>
</feature>
<dbReference type="AlphaFoldDB" id="A0A5C8P529"/>
<accession>A0A5C8P529</accession>
<dbReference type="GO" id="GO:0022857">
    <property type="term" value="F:transmembrane transporter activity"/>
    <property type="evidence" value="ECO:0007669"/>
    <property type="project" value="InterPro"/>
</dbReference>
<proteinExistence type="inferred from homology"/>
<reference evidence="10 11" key="1">
    <citation type="submission" date="2019-06" db="EMBL/GenBank/DDBJ databases">
        <title>Quisquiliibacterium sp. nov., isolated from a maize field.</title>
        <authorList>
            <person name="Lin S.-Y."/>
            <person name="Tsai C.-F."/>
            <person name="Young C.-C."/>
        </authorList>
    </citation>
    <scope>NUCLEOTIDE SEQUENCE [LARGE SCALE GENOMIC DNA]</scope>
    <source>
        <strain evidence="10 11">CC-CFT501</strain>
    </source>
</reference>
<dbReference type="PANTHER" id="PTHR11795:SF447">
    <property type="entry name" value="ABC TRANSPORTER PERMEASE PROTEIN"/>
    <property type="match status" value="1"/>
</dbReference>
<dbReference type="OrthoDB" id="9807115at2"/>
<comment type="subcellular location">
    <subcellularLocation>
        <location evidence="1">Cell membrane</location>
        <topology evidence="1">Multi-pass membrane protein</topology>
    </subcellularLocation>
</comment>
<feature type="transmembrane region" description="Helical" evidence="9">
    <location>
        <begin position="12"/>
        <end position="33"/>
    </location>
</feature>
<sequence length="286" mass="30600">MPEYLIPLAINGLVWGMIIALIALGLSIIFGLLDIINIAHGDFFMIGTVLAWTTLQFTGNYWLGFLLVPIAAFVLGVIMERLVIRPIKSAAALSIVATFGLSLILQEGVRATFGATPRRILPPIEGTIPMFGIEYEVYRLFAALVSMIVLAGFFVFLKRTKTGTWMRAVRHDRDTAIAMGIPAQRVYMLTFAIGTALAALGGLVAAPITTVDFRAGVDILPVCFMAVIIGGLGNLPGTVAAAILLAFLEGVIASFADPTVARITSLVLMSAVLMYRPQGIFKGAAR</sequence>
<organism evidence="10 11">
    <name type="scientific">Zeimonas arvi</name>
    <dbReference type="NCBI Taxonomy" id="2498847"/>
    <lineage>
        <taxon>Bacteria</taxon>
        <taxon>Pseudomonadati</taxon>
        <taxon>Pseudomonadota</taxon>
        <taxon>Betaproteobacteria</taxon>
        <taxon>Burkholderiales</taxon>
        <taxon>Burkholderiaceae</taxon>
        <taxon>Zeimonas</taxon>
    </lineage>
</organism>
<dbReference type="EMBL" id="VDUY01000001">
    <property type="protein sequence ID" value="TXL68620.1"/>
    <property type="molecule type" value="Genomic_DNA"/>
</dbReference>
<evidence type="ECO:0000313" key="10">
    <source>
        <dbReference type="EMBL" id="TXL68620.1"/>
    </source>
</evidence>
<dbReference type="PANTHER" id="PTHR11795">
    <property type="entry name" value="BRANCHED-CHAIN AMINO ACID TRANSPORT SYSTEM PERMEASE PROTEIN LIVH"/>
    <property type="match status" value="1"/>
</dbReference>
<keyword evidence="6 9" id="KW-1133">Transmembrane helix</keyword>
<feature type="transmembrane region" description="Helical" evidence="9">
    <location>
        <begin position="90"/>
        <end position="109"/>
    </location>
</feature>
<comment type="similarity">
    <text evidence="8">Belongs to the binding-protein-dependent transport system permease family. LivHM subfamily.</text>
</comment>
<keyword evidence="7 9" id="KW-0472">Membrane</keyword>
<evidence type="ECO:0000256" key="2">
    <source>
        <dbReference type="ARBA" id="ARBA00022448"/>
    </source>
</evidence>
<dbReference type="Pfam" id="PF02653">
    <property type="entry name" value="BPD_transp_2"/>
    <property type="match status" value="1"/>
</dbReference>
<evidence type="ECO:0000256" key="3">
    <source>
        <dbReference type="ARBA" id="ARBA00022475"/>
    </source>
</evidence>
<evidence type="ECO:0000256" key="5">
    <source>
        <dbReference type="ARBA" id="ARBA00022970"/>
    </source>
</evidence>
<feature type="transmembrane region" description="Helical" evidence="9">
    <location>
        <begin position="137"/>
        <end position="157"/>
    </location>
</feature>